<gene>
    <name evidence="2" type="ORF">HXK24_00310</name>
</gene>
<dbReference type="PANTHER" id="PTHR34297">
    <property type="entry name" value="HYPOTHETICAL CYTOSOLIC PROTEIN-RELATED"/>
    <property type="match status" value="1"/>
</dbReference>
<dbReference type="EMBL" id="JABZGU010000003">
    <property type="protein sequence ID" value="MBF4802266.1"/>
    <property type="molecule type" value="Genomic_DNA"/>
</dbReference>
<dbReference type="AlphaFoldDB" id="A0A9D6ADN6"/>
<dbReference type="PANTHER" id="PTHR34297:SF3">
    <property type="entry name" value="ALKALINE SHOCK PROTEIN 23"/>
    <property type="match status" value="1"/>
</dbReference>
<proteinExistence type="inferred from homology"/>
<protein>
    <submittedName>
        <fullName evidence="2">Asp23/Gls24 family envelope stress response protein</fullName>
    </submittedName>
</protein>
<dbReference type="InterPro" id="IPR005531">
    <property type="entry name" value="Asp23"/>
</dbReference>
<evidence type="ECO:0000313" key="2">
    <source>
        <dbReference type="EMBL" id="MBF4802266.1"/>
    </source>
</evidence>
<evidence type="ECO:0000313" key="3">
    <source>
        <dbReference type="Proteomes" id="UP000787322"/>
    </source>
</evidence>
<comment type="caution">
    <text evidence="2">The sequence shown here is derived from an EMBL/GenBank/DDBJ whole genome shotgun (WGS) entry which is preliminary data.</text>
</comment>
<accession>A0A9D6ADN6</accession>
<name>A0A9D6ADN6_9ACTN</name>
<sequence>MAEELTNSQETTSEEIVLAEETTDVPSDADLEDTDSLTFSGGVVEKIVSLALRDVPNVVGARGNWLNRVQDVLGASDTAKGVTVEVLPDSSLNVTVSVLIKYGSYAPQIFEDVKHTIVEKITGMTGLEVSGVNLRIEDVLTEEEYDRLKHRPEEPEQLDKEE</sequence>
<reference evidence="2" key="1">
    <citation type="submission" date="2020-04" db="EMBL/GenBank/DDBJ databases">
        <title>Deep metagenomics examines the oral microbiome during advanced dental caries in children, revealing novel taxa and co-occurrences with host molecules.</title>
        <authorList>
            <person name="Baker J.L."/>
            <person name="Morton J.T."/>
            <person name="Dinis M."/>
            <person name="Alvarez R."/>
            <person name="Tran N.C."/>
            <person name="Knight R."/>
            <person name="Edlund A."/>
        </authorList>
    </citation>
    <scope>NUCLEOTIDE SEQUENCE</scope>
    <source>
        <strain evidence="2">JCVI_3_bin.11</strain>
    </source>
</reference>
<comment type="similarity">
    <text evidence="1">Belongs to the asp23 family.</text>
</comment>
<dbReference type="Proteomes" id="UP000787322">
    <property type="component" value="Unassembled WGS sequence"/>
</dbReference>
<evidence type="ECO:0000256" key="1">
    <source>
        <dbReference type="ARBA" id="ARBA00005721"/>
    </source>
</evidence>
<dbReference type="Pfam" id="PF03780">
    <property type="entry name" value="Asp23"/>
    <property type="match status" value="1"/>
</dbReference>
<organism evidence="2 3">
    <name type="scientific">Lancefieldella parvula</name>
    <dbReference type="NCBI Taxonomy" id="1382"/>
    <lineage>
        <taxon>Bacteria</taxon>
        <taxon>Bacillati</taxon>
        <taxon>Actinomycetota</taxon>
        <taxon>Coriobacteriia</taxon>
        <taxon>Coriobacteriales</taxon>
        <taxon>Atopobiaceae</taxon>
        <taxon>Lancefieldella</taxon>
    </lineage>
</organism>